<dbReference type="OrthoDB" id="7575400at2"/>
<dbReference type="SUPFAM" id="SSF52038">
    <property type="entry name" value="Barstar-related"/>
    <property type="match status" value="1"/>
</dbReference>
<name>A0A5C8JLA8_9BACT</name>
<feature type="domain" description="Barstar (barnase inhibitor)" evidence="2">
    <location>
        <begin position="46"/>
        <end position="120"/>
    </location>
</feature>
<comment type="similarity">
    <text evidence="1">Belongs to the barstar family.</text>
</comment>
<dbReference type="InterPro" id="IPR035905">
    <property type="entry name" value="Barstar-like_sf"/>
</dbReference>
<comment type="caution">
    <text evidence="3">The sequence shown here is derived from an EMBL/GenBank/DDBJ whole genome shotgun (WGS) entry which is preliminary data.</text>
</comment>
<evidence type="ECO:0000259" key="2">
    <source>
        <dbReference type="Pfam" id="PF01337"/>
    </source>
</evidence>
<gene>
    <name evidence="3" type="ORF">FVR03_14940</name>
</gene>
<evidence type="ECO:0000256" key="1">
    <source>
        <dbReference type="ARBA" id="ARBA00006845"/>
    </source>
</evidence>
<dbReference type="Proteomes" id="UP000321926">
    <property type="component" value="Unassembled WGS sequence"/>
</dbReference>
<sequence>MAAFRNVPEEWQRLDWILFQNGWVSLYQRKEILIADISWFRSQRYRVIDFDCSKWADEHAAHSDLKAKFHFPDSYANTPGALRDALAAHDITGIGQVVVLHQFDAVDQELGQSLLNSFADSARLHMLRGERLLVLAQLNTPENSYITAGKSTVSWNPLELL</sequence>
<protein>
    <submittedName>
        <fullName evidence="3">Barstar family protein</fullName>
    </submittedName>
</protein>
<keyword evidence="4" id="KW-1185">Reference proteome</keyword>
<reference evidence="3 4" key="1">
    <citation type="submission" date="2019-08" db="EMBL/GenBank/DDBJ databases">
        <authorList>
            <person name="Shi S."/>
        </authorList>
    </citation>
    <scope>NUCLEOTIDE SEQUENCE [LARGE SCALE GENOMIC DNA]</scope>
    <source>
        <strain evidence="3 4">GY10130</strain>
    </source>
</reference>
<dbReference type="Gene3D" id="3.30.370.10">
    <property type="entry name" value="Barstar-like"/>
    <property type="match status" value="1"/>
</dbReference>
<organism evidence="3 4">
    <name type="scientific">Pontibacter qinzhouensis</name>
    <dbReference type="NCBI Taxonomy" id="2603253"/>
    <lineage>
        <taxon>Bacteria</taxon>
        <taxon>Pseudomonadati</taxon>
        <taxon>Bacteroidota</taxon>
        <taxon>Cytophagia</taxon>
        <taxon>Cytophagales</taxon>
        <taxon>Hymenobacteraceae</taxon>
        <taxon>Pontibacter</taxon>
    </lineage>
</organism>
<proteinExistence type="inferred from homology"/>
<dbReference type="RefSeq" id="WP_147922563.1">
    <property type="nucleotide sequence ID" value="NZ_VRTY01000058.1"/>
</dbReference>
<evidence type="ECO:0000313" key="4">
    <source>
        <dbReference type="Proteomes" id="UP000321926"/>
    </source>
</evidence>
<accession>A0A5C8JLA8</accession>
<dbReference type="EMBL" id="VRTY01000058">
    <property type="protein sequence ID" value="TXK37653.1"/>
    <property type="molecule type" value="Genomic_DNA"/>
</dbReference>
<dbReference type="InterPro" id="IPR000468">
    <property type="entry name" value="Barstar"/>
</dbReference>
<evidence type="ECO:0000313" key="3">
    <source>
        <dbReference type="EMBL" id="TXK37653.1"/>
    </source>
</evidence>
<dbReference type="Pfam" id="PF01337">
    <property type="entry name" value="Barstar"/>
    <property type="match status" value="1"/>
</dbReference>
<dbReference type="AlphaFoldDB" id="A0A5C8JLA8"/>